<dbReference type="Pfam" id="PF02138">
    <property type="entry name" value="Beach"/>
    <property type="match status" value="1"/>
</dbReference>
<dbReference type="SMART" id="SM01026">
    <property type="entry name" value="Beach"/>
    <property type="match status" value="1"/>
</dbReference>
<organism evidence="2 3">
    <name type="scientific">Dreissena polymorpha</name>
    <name type="common">Zebra mussel</name>
    <name type="synonym">Mytilus polymorpha</name>
    <dbReference type="NCBI Taxonomy" id="45954"/>
    <lineage>
        <taxon>Eukaryota</taxon>
        <taxon>Metazoa</taxon>
        <taxon>Spiralia</taxon>
        <taxon>Lophotrochozoa</taxon>
        <taxon>Mollusca</taxon>
        <taxon>Bivalvia</taxon>
        <taxon>Autobranchia</taxon>
        <taxon>Heteroconchia</taxon>
        <taxon>Euheterodonta</taxon>
        <taxon>Imparidentia</taxon>
        <taxon>Neoheterodontei</taxon>
        <taxon>Myida</taxon>
        <taxon>Dreissenoidea</taxon>
        <taxon>Dreissenidae</taxon>
        <taxon>Dreissena</taxon>
    </lineage>
</organism>
<dbReference type="InterPro" id="IPR050865">
    <property type="entry name" value="BEACH_Domain"/>
</dbReference>
<dbReference type="EMBL" id="JAIWYP010000002">
    <property type="protein sequence ID" value="KAH3864732.1"/>
    <property type="molecule type" value="Genomic_DNA"/>
</dbReference>
<dbReference type="PROSITE" id="PS50197">
    <property type="entry name" value="BEACH"/>
    <property type="match status" value="1"/>
</dbReference>
<reference evidence="2" key="1">
    <citation type="journal article" date="2019" name="bioRxiv">
        <title>The Genome of the Zebra Mussel, Dreissena polymorpha: A Resource for Invasive Species Research.</title>
        <authorList>
            <person name="McCartney M.A."/>
            <person name="Auch B."/>
            <person name="Kono T."/>
            <person name="Mallez S."/>
            <person name="Zhang Y."/>
            <person name="Obille A."/>
            <person name="Becker A."/>
            <person name="Abrahante J.E."/>
            <person name="Garbe J."/>
            <person name="Badalamenti J.P."/>
            <person name="Herman A."/>
            <person name="Mangelson H."/>
            <person name="Liachko I."/>
            <person name="Sullivan S."/>
            <person name="Sone E.D."/>
            <person name="Koren S."/>
            <person name="Silverstein K.A.T."/>
            <person name="Beckman K.B."/>
            <person name="Gohl D.M."/>
        </authorList>
    </citation>
    <scope>NUCLEOTIDE SEQUENCE</scope>
    <source>
        <strain evidence="2">Duluth1</strain>
        <tissue evidence="2">Whole animal</tissue>
    </source>
</reference>
<feature type="domain" description="BEACH" evidence="1">
    <location>
        <begin position="1"/>
        <end position="156"/>
    </location>
</feature>
<evidence type="ECO:0000313" key="3">
    <source>
        <dbReference type="Proteomes" id="UP000828390"/>
    </source>
</evidence>
<dbReference type="PANTHER" id="PTHR13743:SF86">
    <property type="entry name" value="LYSOSOMAL-TRAFFICKING REGULATOR"/>
    <property type="match status" value="1"/>
</dbReference>
<name>A0A9D4LVX4_DREPO</name>
<dbReference type="SUPFAM" id="SSF81837">
    <property type="entry name" value="BEACH domain"/>
    <property type="match status" value="1"/>
</dbReference>
<accession>A0A9D4LVX4</accession>
<gene>
    <name evidence="2" type="ORF">DPMN_027758</name>
</gene>
<sequence>MIYCDAYSVTFHHLLQTVEQDTSPSAFEKFAPDCTPETPSRDARQTLHTCRYGKEGMTGLPITPTAAVNARLFTFIHRQALESDHVSENIASWLDLIFGAKQRGEEAVRAINVFHPACSPNNAYVKNELDRKAIQTMVQTYGQTPKQLFLTKHPLKKANINRIETQKSGLELPHLKQTFTSHVDWGQTADSCLGSALTAVCCTGRGRRNIVVSENI</sequence>
<comment type="caution">
    <text evidence="2">The sequence shown here is derived from an EMBL/GenBank/DDBJ whole genome shotgun (WGS) entry which is preliminary data.</text>
</comment>
<protein>
    <recommendedName>
        <fullName evidence="1">BEACH domain-containing protein</fullName>
    </recommendedName>
</protein>
<dbReference type="PANTHER" id="PTHR13743">
    <property type="entry name" value="BEIGE/BEACH-RELATED"/>
    <property type="match status" value="1"/>
</dbReference>
<dbReference type="Proteomes" id="UP000828390">
    <property type="component" value="Unassembled WGS sequence"/>
</dbReference>
<dbReference type="Gene3D" id="1.10.1540.10">
    <property type="entry name" value="BEACH domain"/>
    <property type="match status" value="1"/>
</dbReference>
<reference evidence="2" key="2">
    <citation type="submission" date="2020-11" db="EMBL/GenBank/DDBJ databases">
        <authorList>
            <person name="McCartney M.A."/>
            <person name="Auch B."/>
            <person name="Kono T."/>
            <person name="Mallez S."/>
            <person name="Becker A."/>
            <person name="Gohl D.M."/>
            <person name="Silverstein K.A.T."/>
            <person name="Koren S."/>
            <person name="Bechman K.B."/>
            <person name="Herman A."/>
            <person name="Abrahante J.E."/>
            <person name="Garbe J."/>
        </authorList>
    </citation>
    <scope>NUCLEOTIDE SEQUENCE</scope>
    <source>
        <strain evidence="2">Duluth1</strain>
        <tissue evidence="2">Whole animal</tissue>
    </source>
</reference>
<keyword evidence="3" id="KW-1185">Reference proteome</keyword>
<dbReference type="AlphaFoldDB" id="A0A9D4LVX4"/>
<dbReference type="InterPro" id="IPR036372">
    <property type="entry name" value="BEACH_dom_sf"/>
</dbReference>
<evidence type="ECO:0000313" key="2">
    <source>
        <dbReference type="EMBL" id="KAH3864732.1"/>
    </source>
</evidence>
<proteinExistence type="predicted"/>
<dbReference type="InterPro" id="IPR000409">
    <property type="entry name" value="BEACH_dom"/>
</dbReference>
<evidence type="ECO:0000259" key="1">
    <source>
        <dbReference type="PROSITE" id="PS50197"/>
    </source>
</evidence>